<dbReference type="KEGG" id="ati:AL072_32530"/>
<dbReference type="AlphaFoldDB" id="A0AAC8W5T0"/>
<gene>
    <name evidence="2" type="ORF">AL072_32530</name>
</gene>
<reference evidence="2 3" key="2">
    <citation type="journal article" date="2016" name="Genome Announc.">
        <title>Complete Genome Sequence of a Strain of Azospirillum thiophilum Isolated from a Sulfide Spring.</title>
        <authorList>
            <person name="Fomenkov A."/>
            <person name="Vincze T."/>
            <person name="Grabovich M."/>
            <person name="Anton B.P."/>
            <person name="Dubinina G."/>
            <person name="Orlova M."/>
            <person name="Belousova E."/>
            <person name="Roberts R.J."/>
        </authorList>
    </citation>
    <scope>NUCLEOTIDE SEQUENCE [LARGE SCALE GENOMIC DNA]</scope>
    <source>
        <strain evidence="2 3">BV-S</strain>
    </source>
</reference>
<reference evidence="3" key="1">
    <citation type="submission" date="2015-08" db="EMBL/GenBank/DDBJ databases">
        <title>Complete Genome Sequence of Azospirillum thiophilum BV-S.</title>
        <authorList>
            <person name="Fomenkov A."/>
            <person name="Vincze T."/>
            <person name="Grabovich M."/>
            <person name="Dubinina G."/>
            <person name="Orlova M."/>
            <person name="Belousova E."/>
            <person name="Roberts R.J."/>
        </authorList>
    </citation>
    <scope>NUCLEOTIDE SEQUENCE [LARGE SCALE GENOMIC DNA]</scope>
    <source>
        <strain evidence="3">BV-S</strain>
    </source>
</reference>
<evidence type="ECO:0000313" key="3">
    <source>
        <dbReference type="Proteomes" id="UP000069935"/>
    </source>
</evidence>
<evidence type="ECO:0000256" key="1">
    <source>
        <dbReference type="SAM" id="MobiDB-lite"/>
    </source>
</evidence>
<keyword evidence="3" id="KW-1185">Reference proteome</keyword>
<feature type="region of interest" description="Disordered" evidence="1">
    <location>
        <begin position="31"/>
        <end position="62"/>
    </location>
</feature>
<accession>A0AAC8W5T0</accession>
<proteinExistence type="predicted"/>
<name>A0AAC8W5T0_9PROT</name>
<sequence length="74" mass="7760">MTTPILSTAFHSTGHFAAQSALAPAHLAATRRSTHSSAGQFAAVDGKKSDFRSNPEPSGLTRGELRQIVLDILG</sequence>
<protein>
    <submittedName>
        <fullName evidence="2">Uncharacterized protein</fullName>
    </submittedName>
</protein>
<dbReference type="RefSeq" id="WP_045585371.1">
    <property type="nucleotide sequence ID" value="NZ_CP012407.1"/>
</dbReference>
<dbReference type="EMBL" id="CP012407">
    <property type="protein sequence ID" value="ALG75645.1"/>
    <property type="molecule type" value="Genomic_DNA"/>
</dbReference>
<organism evidence="2 3">
    <name type="scientific">Azospirillum thiophilum</name>
    <dbReference type="NCBI Taxonomy" id="528244"/>
    <lineage>
        <taxon>Bacteria</taxon>
        <taxon>Pseudomonadati</taxon>
        <taxon>Pseudomonadota</taxon>
        <taxon>Alphaproteobacteria</taxon>
        <taxon>Rhodospirillales</taxon>
        <taxon>Azospirillaceae</taxon>
        <taxon>Azospirillum</taxon>
    </lineage>
</organism>
<evidence type="ECO:0000313" key="2">
    <source>
        <dbReference type="EMBL" id="ALG75645.1"/>
    </source>
</evidence>
<dbReference type="Proteomes" id="UP000069935">
    <property type="component" value="Chromosome 7"/>
</dbReference>